<evidence type="ECO:0000313" key="2">
    <source>
        <dbReference type="EMBL" id="KAJ5142636.1"/>
    </source>
</evidence>
<reference evidence="2" key="1">
    <citation type="submission" date="2022-11" db="EMBL/GenBank/DDBJ databases">
        <authorList>
            <person name="Petersen C."/>
        </authorList>
    </citation>
    <scope>NUCLEOTIDE SEQUENCE</scope>
    <source>
        <strain evidence="2">IBT 22155</strain>
    </source>
</reference>
<dbReference type="RefSeq" id="XP_056524280.1">
    <property type="nucleotide sequence ID" value="XM_056662167.1"/>
</dbReference>
<evidence type="ECO:0000313" key="3">
    <source>
        <dbReference type="Proteomes" id="UP001149079"/>
    </source>
</evidence>
<keyword evidence="3" id="KW-1185">Reference proteome</keyword>
<organism evidence="2 3">
    <name type="scientific">Penicillium bovifimosum</name>
    <dbReference type="NCBI Taxonomy" id="126998"/>
    <lineage>
        <taxon>Eukaryota</taxon>
        <taxon>Fungi</taxon>
        <taxon>Dikarya</taxon>
        <taxon>Ascomycota</taxon>
        <taxon>Pezizomycotina</taxon>
        <taxon>Eurotiomycetes</taxon>
        <taxon>Eurotiomycetidae</taxon>
        <taxon>Eurotiales</taxon>
        <taxon>Aspergillaceae</taxon>
        <taxon>Penicillium</taxon>
    </lineage>
</organism>
<gene>
    <name evidence="2" type="ORF">N7515_001423</name>
</gene>
<reference evidence="2" key="2">
    <citation type="journal article" date="2023" name="IMA Fungus">
        <title>Comparative genomic study of the Penicillium genus elucidates a diverse pangenome and 15 lateral gene transfer events.</title>
        <authorList>
            <person name="Petersen C."/>
            <person name="Sorensen T."/>
            <person name="Nielsen M.R."/>
            <person name="Sondergaard T.E."/>
            <person name="Sorensen J.L."/>
            <person name="Fitzpatrick D.A."/>
            <person name="Frisvad J.C."/>
            <person name="Nielsen K.L."/>
        </authorList>
    </citation>
    <scope>NUCLEOTIDE SEQUENCE</scope>
    <source>
        <strain evidence="2">IBT 22155</strain>
    </source>
</reference>
<dbReference type="EMBL" id="JAPQKL010000002">
    <property type="protein sequence ID" value="KAJ5142636.1"/>
    <property type="molecule type" value="Genomic_DNA"/>
</dbReference>
<name>A0A9W9L8C9_9EURO</name>
<accession>A0A9W9L8C9</accession>
<sequence>MRKRDAQVSPPLPWGDGDGDSDGDNTRAPTFMSGFCLSNRALRHCGHTHACASATERAKWLGAVLPPRTSPSEVAFDIRDRFAILGQVNEEVVNASLVSLLMAITMKHPNVHATWTPQRASLTARFRMSNSNILFPTLLL</sequence>
<protein>
    <submittedName>
        <fullName evidence="2">Uncharacterized protein</fullName>
    </submittedName>
</protein>
<evidence type="ECO:0000256" key="1">
    <source>
        <dbReference type="SAM" id="MobiDB-lite"/>
    </source>
</evidence>
<proteinExistence type="predicted"/>
<feature type="region of interest" description="Disordered" evidence="1">
    <location>
        <begin position="1"/>
        <end position="25"/>
    </location>
</feature>
<comment type="caution">
    <text evidence="2">The sequence shown here is derived from an EMBL/GenBank/DDBJ whole genome shotgun (WGS) entry which is preliminary data.</text>
</comment>
<dbReference type="GeneID" id="81401337"/>
<dbReference type="AlphaFoldDB" id="A0A9W9L8C9"/>
<dbReference type="Proteomes" id="UP001149079">
    <property type="component" value="Unassembled WGS sequence"/>
</dbReference>
<dbReference type="OrthoDB" id="4364700at2759"/>